<dbReference type="PANTHER" id="PTHR43300:SF4">
    <property type="entry name" value="ACYL-[ACYL-CARRIER-PROTEIN]--UDP-N-ACETYLGLUCOSAMINE O-ACYLTRANSFERASE"/>
    <property type="match status" value="1"/>
</dbReference>
<dbReference type="InterPro" id="IPR011004">
    <property type="entry name" value="Trimer_LpxA-like_sf"/>
</dbReference>
<dbReference type="PANTHER" id="PTHR43300">
    <property type="entry name" value="ACETYLTRANSFERASE"/>
    <property type="match status" value="1"/>
</dbReference>
<reference evidence="1" key="1">
    <citation type="submission" date="2019-03" db="EMBL/GenBank/DDBJ databases">
        <title>Lake Tanganyika Metagenome-Assembled Genomes (MAGs).</title>
        <authorList>
            <person name="Tran P."/>
        </authorList>
    </citation>
    <scope>NUCLEOTIDE SEQUENCE</scope>
    <source>
        <strain evidence="1">M_DeepCast_400m_m2_100</strain>
    </source>
</reference>
<dbReference type="AlphaFoldDB" id="A0A937XBU9"/>
<name>A0A937XBU9_UNCEI</name>
<dbReference type="Gene3D" id="2.160.10.10">
    <property type="entry name" value="Hexapeptide repeat proteins"/>
    <property type="match status" value="1"/>
</dbReference>
<dbReference type="InterPro" id="IPR050179">
    <property type="entry name" value="Trans_hexapeptide_repeat"/>
</dbReference>
<evidence type="ECO:0000313" key="2">
    <source>
        <dbReference type="Proteomes" id="UP000748308"/>
    </source>
</evidence>
<comment type="caution">
    <text evidence="1">The sequence shown here is derived from an EMBL/GenBank/DDBJ whole genome shotgun (WGS) entry which is preliminary data.</text>
</comment>
<dbReference type="Proteomes" id="UP000748308">
    <property type="component" value="Unassembled WGS sequence"/>
</dbReference>
<dbReference type="EMBL" id="VGIY01000070">
    <property type="protein sequence ID" value="MBM3317053.1"/>
    <property type="molecule type" value="Genomic_DNA"/>
</dbReference>
<dbReference type="InterPro" id="IPR001451">
    <property type="entry name" value="Hexapep"/>
</dbReference>
<proteinExistence type="predicted"/>
<dbReference type="SUPFAM" id="SSF51161">
    <property type="entry name" value="Trimeric LpxA-like enzymes"/>
    <property type="match status" value="1"/>
</dbReference>
<organism evidence="1 2">
    <name type="scientific">Eiseniibacteriota bacterium</name>
    <dbReference type="NCBI Taxonomy" id="2212470"/>
    <lineage>
        <taxon>Bacteria</taxon>
        <taxon>Candidatus Eiseniibacteriota</taxon>
    </lineage>
</organism>
<dbReference type="Pfam" id="PF14602">
    <property type="entry name" value="Hexapep_2"/>
    <property type="match status" value="1"/>
</dbReference>
<dbReference type="Pfam" id="PF00132">
    <property type="entry name" value="Hexapep"/>
    <property type="match status" value="1"/>
</dbReference>
<dbReference type="CDD" id="cd03358">
    <property type="entry name" value="LbH_WxcM_N_like"/>
    <property type="match status" value="1"/>
</dbReference>
<accession>A0A937XBU9</accession>
<protein>
    <submittedName>
        <fullName evidence="1">N-acetyltransferase</fullName>
    </submittedName>
</protein>
<sequence length="160" mass="17231">MKGARIGEHCNIGEGAYIEGGAVLGDHVTVKNGVCVWDLVTCENYVFLGPHAVLTNDPVPRSHPDYKGHPEKWRPTLLREGTTIGANATIVCGHELGPWCFVGAGAVVTRDVPAHALVAGNPARRIGWVCRCGRRLTEELRCPACALAYRRAAQGLQPLE</sequence>
<evidence type="ECO:0000313" key="1">
    <source>
        <dbReference type="EMBL" id="MBM3317053.1"/>
    </source>
</evidence>
<gene>
    <name evidence="1" type="ORF">FJY75_04290</name>
</gene>